<evidence type="ECO:0000256" key="5">
    <source>
        <dbReference type="ARBA" id="ARBA00023163"/>
    </source>
</evidence>
<dbReference type="NCBIfam" id="NF009191">
    <property type="entry name" value="PRK12539.1"/>
    <property type="match status" value="1"/>
</dbReference>
<dbReference type="Pfam" id="PF08281">
    <property type="entry name" value="Sigma70_r4_2"/>
    <property type="match status" value="1"/>
</dbReference>
<dbReference type="PANTHER" id="PTHR43133:SF58">
    <property type="entry name" value="ECF RNA POLYMERASE SIGMA FACTOR SIGD"/>
    <property type="match status" value="1"/>
</dbReference>
<gene>
    <name evidence="8" type="ORF">KL771_01400</name>
</gene>
<evidence type="ECO:0000313" key="9">
    <source>
        <dbReference type="Proteomes" id="UP000766595"/>
    </source>
</evidence>
<dbReference type="InterPro" id="IPR013249">
    <property type="entry name" value="RNA_pol_sigma70_r4_t2"/>
</dbReference>
<dbReference type="RefSeq" id="WP_261966775.1">
    <property type="nucleotide sequence ID" value="NZ_JAHHZF010000001.1"/>
</dbReference>
<evidence type="ECO:0000259" key="6">
    <source>
        <dbReference type="Pfam" id="PF04542"/>
    </source>
</evidence>
<keyword evidence="3" id="KW-0731">Sigma factor</keyword>
<dbReference type="InterPro" id="IPR014284">
    <property type="entry name" value="RNA_pol_sigma-70_dom"/>
</dbReference>
<keyword evidence="9" id="KW-1185">Reference proteome</keyword>
<keyword evidence="2" id="KW-0805">Transcription regulation</keyword>
<dbReference type="Proteomes" id="UP000766595">
    <property type="component" value="Unassembled WGS sequence"/>
</dbReference>
<dbReference type="GO" id="GO:0016987">
    <property type="term" value="F:sigma factor activity"/>
    <property type="evidence" value="ECO:0007669"/>
    <property type="project" value="UniProtKB-KW"/>
</dbReference>
<dbReference type="InterPro" id="IPR036388">
    <property type="entry name" value="WH-like_DNA-bd_sf"/>
</dbReference>
<feature type="domain" description="RNA polymerase sigma-70 region 2" evidence="6">
    <location>
        <begin position="31"/>
        <end position="99"/>
    </location>
</feature>
<dbReference type="InterPro" id="IPR013325">
    <property type="entry name" value="RNA_pol_sigma_r2"/>
</dbReference>
<evidence type="ECO:0000259" key="7">
    <source>
        <dbReference type="Pfam" id="PF08281"/>
    </source>
</evidence>
<evidence type="ECO:0000256" key="3">
    <source>
        <dbReference type="ARBA" id="ARBA00023082"/>
    </source>
</evidence>
<dbReference type="Gene3D" id="1.10.1740.10">
    <property type="match status" value="1"/>
</dbReference>
<reference evidence="8 9" key="1">
    <citation type="submission" date="2021-06" db="EMBL/GenBank/DDBJ databases">
        <authorList>
            <person name="Grouzdev D.S."/>
            <person name="Koziaeva V."/>
        </authorList>
    </citation>
    <scope>NUCLEOTIDE SEQUENCE [LARGE SCALE GENOMIC DNA]</scope>
    <source>
        <strain evidence="8 9">22</strain>
    </source>
</reference>
<dbReference type="InterPro" id="IPR013324">
    <property type="entry name" value="RNA_pol_sigma_r3/r4-like"/>
</dbReference>
<dbReference type="EMBL" id="JAHHZF010000001">
    <property type="protein sequence ID" value="MBT9288086.1"/>
    <property type="molecule type" value="Genomic_DNA"/>
</dbReference>
<comment type="caution">
    <text evidence="8">The sequence shown here is derived from an EMBL/GenBank/DDBJ whole genome shotgun (WGS) entry which is preliminary data.</text>
</comment>
<evidence type="ECO:0000256" key="4">
    <source>
        <dbReference type="ARBA" id="ARBA00023125"/>
    </source>
</evidence>
<feature type="domain" description="RNA polymerase sigma factor 70 region 4 type 2" evidence="7">
    <location>
        <begin position="125"/>
        <end position="175"/>
    </location>
</feature>
<dbReference type="InterPro" id="IPR039425">
    <property type="entry name" value="RNA_pol_sigma-70-like"/>
</dbReference>
<dbReference type="InterPro" id="IPR007627">
    <property type="entry name" value="RNA_pol_sigma70_r2"/>
</dbReference>
<keyword evidence="5" id="KW-0804">Transcription</keyword>
<organism evidence="8 9">
    <name type="scientific">Prosthecodimorpha staleyi</name>
    <dbReference type="NCBI Taxonomy" id="2840188"/>
    <lineage>
        <taxon>Bacteria</taxon>
        <taxon>Pseudomonadati</taxon>
        <taxon>Pseudomonadota</taxon>
        <taxon>Alphaproteobacteria</taxon>
        <taxon>Hyphomicrobiales</taxon>
        <taxon>Ancalomicrobiaceae</taxon>
        <taxon>Prosthecodimorpha</taxon>
    </lineage>
</organism>
<dbReference type="Gene3D" id="1.10.10.10">
    <property type="entry name" value="Winged helix-like DNA-binding domain superfamily/Winged helix DNA-binding domain"/>
    <property type="match status" value="1"/>
</dbReference>
<dbReference type="NCBIfam" id="TIGR02937">
    <property type="entry name" value="sigma70-ECF"/>
    <property type="match status" value="1"/>
</dbReference>
<name>A0A947D1W6_9HYPH</name>
<protein>
    <submittedName>
        <fullName evidence="8">Sigma-70 family RNA polymerase sigma factor</fullName>
    </submittedName>
</protein>
<sequence length="186" mass="20139">MSIPESQLKDLMLRSMAGDEAAYRSLLDAIARLVRGHVGRLLSRARAGNTADAEDIVQDVLIAVHTRRHTYDAAYPVGAWVHAIARHKVIDHLRARARTGSSLPIDDLEDLLPAPEEAADAVWDVARVLDRLPPALRSPFAAVKLEGRSIAEAARTAGMSETALKVAIHRGMKRLSRIFGSGNGVA</sequence>
<dbReference type="Pfam" id="PF04542">
    <property type="entry name" value="Sigma70_r2"/>
    <property type="match status" value="1"/>
</dbReference>
<keyword evidence="4" id="KW-0238">DNA-binding</keyword>
<dbReference type="PANTHER" id="PTHR43133">
    <property type="entry name" value="RNA POLYMERASE ECF-TYPE SIGMA FACTO"/>
    <property type="match status" value="1"/>
</dbReference>
<dbReference type="AlphaFoldDB" id="A0A947D1W6"/>
<accession>A0A947D1W6</accession>
<evidence type="ECO:0000256" key="1">
    <source>
        <dbReference type="ARBA" id="ARBA00010641"/>
    </source>
</evidence>
<comment type="similarity">
    <text evidence="1">Belongs to the sigma-70 factor family. ECF subfamily.</text>
</comment>
<evidence type="ECO:0000256" key="2">
    <source>
        <dbReference type="ARBA" id="ARBA00023015"/>
    </source>
</evidence>
<evidence type="ECO:0000313" key="8">
    <source>
        <dbReference type="EMBL" id="MBT9288086.1"/>
    </source>
</evidence>
<dbReference type="GO" id="GO:0003677">
    <property type="term" value="F:DNA binding"/>
    <property type="evidence" value="ECO:0007669"/>
    <property type="project" value="UniProtKB-KW"/>
</dbReference>
<proteinExistence type="inferred from homology"/>
<dbReference type="GO" id="GO:0006352">
    <property type="term" value="P:DNA-templated transcription initiation"/>
    <property type="evidence" value="ECO:0007669"/>
    <property type="project" value="InterPro"/>
</dbReference>
<dbReference type="SUPFAM" id="SSF88659">
    <property type="entry name" value="Sigma3 and sigma4 domains of RNA polymerase sigma factors"/>
    <property type="match status" value="1"/>
</dbReference>
<dbReference type="SUPFAM" id="SSF88946">
    <property type="entry name" value="Sigma2 domain of RNA polymerase sigma factors"/>
    <property type="match status" value="1"/>
</dbReference>